<keyword evidence="3 5" id="KW-1133">Transmembrane helix</keyword>
<dbReference type="InterPro" id="IPR003752">
    <property type="entry name" value="DiS_bond_form_DsbB/BdbC"/>
</dbReference>
<gene>
    <name evidence="6" type="ORF">IC63_06960</name>
</gene>
<proteinExistence type="predicted"/>
<keyword evidence="4 5" id="KW-0472">Membrane</keyword>
<evidence type="ECO:0000256" key="4">
    <source>
        <dbReference type="ARBA" id="ARBA00023136"/>
    </source>
</evidence>
<dbReference type="OrthoDB" id="9808637at2"/>
<evidence type="ECO:0000256" key="3">
    <source>
        <dbReference type="ARBA" id="ARBA00022989"/>
    </source>
</evidence>
<dbReference type="SUPFAM" id="SSF158442">
    <property type="entry name" value="DsbB-like"/>
    <property type="match status" value="1"/>
</dbReference>
<keyword evidence="2 5" id="KW-0812">Transmembrane</keyword>
<dbReference type="PIRSF" id="PIRSF033913">
    <property type="entry name" value="S-S_format_DsbB"/>
    <property type="match status" value="1"/>
</dbReference>
<dbReference type="AlphaFoldDB" id="A0A099FCK5"/>
<evidence type="ECO:0000313" key="6">
    <source>
        <dbReference type="EMBL" id="KGJ07931.1"/>
    </source>
</evidence>
<organism evidence="6 7">
    <name type="scientific">Paracoccus sphaerophysae</name>
    <dbReference type="NCBI Taxonomy" id="690417"/>
    <lineage>
        <taxon>Bacteria</taxon>
        <taxon>Pseudomonadati</taxon>
        <taxon>Pseudomonadota</taxon>
        <taxon>Alphaproteobacteria</taxon>
        <taxon>Rhodobacterales</taxon>
        <taxon>Paracoccaceae</taxon>
        <taxon>Paracoccus</taxon>
    </lineage>
</organism>
<dbReference type="STRING" id="690417.IC63_06960"/>
<dbReference type="EMBL" id="JRKS01000015">
    <property type="protein sequence ID" value="KGJ07931.1"/>
    <property type="molecule type" value="Genomic_DNA"/>
</dbReference>
<evidence type="ECO:0000256" key="1">
    <source>
        <dbReference type="ARBA" id="ARBA00004141"/>
    </source>
</evidence>
<reference evidence="6 7" key="2">
    <citation type="submission" date="2014-10" db="EMBL/GenBank/DDBJ databases">
        <title>Paracoccus sanguinis sp. nov., isolated from clinical specimens of New York State patients.</title>
        <authorList>
            <person name="Mingle L.A."/>
            <person name="Cole J.A."/>
            <person name="Lapierre P."/>
            <person name="Musser K.A."/>
        </authorList>
    </citation>
    <scope>NUCLEOTIDE SEQUENCE [LARGE SCALE GENOMIC DNA]</scope>
    <source>
        <strain evidence="6 7">HAMBI 3106</strain>
    </source>
</reference>
<reference evidence="6 7" key="1">
    <citation type="submission" date="2014-09" db="EMBL/GenBank/DDBJ databases">
        <authorList>
            <person name="McGinnis J.M."/>
            <person name="Wolfgang W.J."/>
        </authorList>
    </citation>
    <scope>NUCLEOTIDE SEQUENCE [LARGE SCALE GENOMIC DNA]</scope>
    <source>
        <strain evidence="6 7">HAMBI 3106</strain>
    </source>
</reference>
<comment type="caution">
    <text evidence="6">The sequence shown here is derived from an EMBL/GenBank/DDBJ whole genome shotgun (WGS) entry which is preliminary data.</text>
</comment>
<dbReference type="Proteomes" id="UP000029917">
    <property type="component" value="Unassembled WGS sequence"/>
</dbReference>
<dbReference type="Pfam" id="PF02600">
    <property type="entry name" value="DsbB"/>
    <property type="match status" value="1"/>
</dbReference>
<protein>
    <submittedName>
        <fullName evidence="6">Dihydroneopterin aldolase</fullName>
    </submittedName>
</protein>
<dbReference type="Gene3D" id="1.20.1550.10">
    <property type="entry name" value="DsbB-like"/>
    <property type="match status" value="1"/>
</dbReference>
<sequence length="160" mass="16561">MIATLSARRLALLAAATSAVLLIAALMFQAAGYKPCELCILQRWPHLAAVIVGAIILFSGFRRGWALLGMLAAAAAAAIALYHAGVELHWWPGPAACSGGLGDIGAVSASDLVNRIRSSQVVRCDQPALLIFGLSMAAWNALASAGLTVLWGLSAIRAGR</sequence>
<comment type="subcellular location">
    <subcellularLocation>
        <location evidence="1">Membrane</location>
        <topology evidence="1">Multi-pass membrane protein</topology>
    </subcellularLocation>
</comment>
<dbReference type="InterPro" id="IPR023380">
    <property type="entry name" value="DsbB-like_sf"/>
</dbReference>
<dbReference type="GO" id="GO:0006457">
    <property type="term" value="P:protein folding"/>
    <property type="evidence" value="ECO:0007669"/>
    <property type="project" value="InterPro"/>
</dbReference>
<accession>A0A099FCK5</accession>
<evidence type="ECO:0000256" key="2">
    <source>
        <dbReference type="ARBA" id="ARBA00022692"/>
    </source>
</evidence>
<evidence type="ECO:0000313" key="7">
    <source>
        <dbReference type="Proteomes" id="UP000029917"/>
    </source>
</evidence>
<dbReference type="RefSeq" id="WP_036718290.1">
    <property type="nucleotide sequence ID" value="NZ_JRKS01000015.1"/>
</dbReference>
<feature type="transmembrane region" description="Helical" evidence="5">
    <location>
        <begin position="42"/>
        <end position="58"/>
    </location>
</feature>
<keyword evidence="7" id="KW-1185">Reference proteome</keyword>
<feature type="transmembrane region" description="Helical" evidence="5">
    <location>
        <begin position="65"/>
        <end position="84"/>
    </location>
</feature>
<name>A0A099FCK5_9RHOB</name>
<dbReference type="InterPro" id="IPR024199">
    <property type="entry name" value="Uncharacterised_DsbB"/>
</dbReference>
<feature type="transmembrane region" description="Helical" evidence="5">
    <location>
        <begin position="128"/>
        <end position="153"/>
    </location>
</feature>
<evidence type="ECO:0000256" key="5">
    <source>
        <dbReference type="SAM" id="Phobius"/>
    </source>
</evidence>
<dbReference type="GO" id="GO:0015035">
    <property type="term" value="F:protein-disulfide reductase activity"/>
    <property type="evidence" value="ECO:0007669"/>
    <property type="project" value="InterPro"/>
</dbReference>
<dbReference type="GO" id="GO:0016020">
    <property type="term" value="C:membrane"/>
    <property type="evidence" value="ECO:0007669"/>
    <property type="project" value="UniProtKB-SubCell"/>
</dbReference>